<comment type="caution">
    <text evidence="1">The sequence shown here is derived from an EMBL/GenBank/DDBJ whole genome shotgun (WGS) entry which is preliminary data.</text>
</comment>
<dbReference type="EMBL" id="CATQJA010002029">
    <property type="protein sequence ID" value="CAJ0569440.1"/>
    <property type="molecule type" value="Genomic_DNA"/>
</dbReference>
<name>A0AA36FW65_9BILA</name>
<feature type="non-terminal residue" evidence="1">
    <location>
        <position position="1"/>
    </location>
</feature>
<evidence type="ECO:0000313" key="1">
    <source>
        <dbReference type="EMBL" id="CAJ0569440.1"/>
    </source>
</evidence>
<organism evidence="1 2">
    <name type="scientific">Mesorhabditis spiculigera</name>
    <dbReference type="NCBI Taxonomy" id="96644"/>
    <lineage>
        <taxon>Eukaryota</taxon>
        <taxon>Metazoa</taxon>
        <taxon>Ecdysozoa</taxon>
        <taxon>Nematoda</taxon>
        <taxon>Chromadorea</taxon>
        <taxon>Rhabditida</taxon>
        <taxon>Rhabditina</taxon>
        <taxon>Rhabditomorpha</taxon>
        <taxon>Rhabditoidea</taxon>
        <taxon>Rhabditidae</taxon>
        <taxon>Mesorhabditinae</taxon>
        <taxon>Mesorhabditis</taxon>
    </lineage>
</organism>
<keyword evidence="2" id="KW-1185">Reference proteome</keyword>
<dbReference type="AlphaFoldDB" id="A0AA36FW65"/>
<gene>
    <name evidence="1" type="ORF">MSPICULIGERA_LOCUS7920</name>
</gene>
<proteinExistence type="predicted"/>
<sequence length="100" mass="11673">MLLAGTLLGWRRECGFITHTPDMDVGYFEPEYPYRMVDNIIDTGNETFGISRILGRADYGDDWQRVVMSRNFSWNRGPKNVVKIGVISPEERAAWIRKYR</sequence>
<evidence type="ECO:0000313" key="2">
    <source>
        <dbReference type="Proteomes" id="UP001177023"/>
    </source>
</evidence>
<dbReference type="Proteomes" id="UP001177023">
    <property type="component" value="Unassembled WGS sequence"/>
</dbReference>
<protein>
    <submittedName>
        <fullName evidence="1">Uncharacterized protein</fullName>
    </submittedName>
</protein>
<accession>A0AA36FW65</accession>
<reference evidence="1" key="1">
    <citation type="submission" date="2023-06" db="EMBL/GenBank/DDBJ databases">
        <authorList>
            <person name="Delattre M."/>
        </authorList>
    </citation>
    <scope>NUCLEOTIDE SEQUENCE</scope>
    <source>
        <strain evidence="1">AF72</strain>
    </source>
</reference>